<dbReference type="EMBL" id="GBXM01041879">
    <property type="protein sequence ID" value="JAH66698.1"/>
    <property type="molecule type" value="Transcribed_RNA"/>
</dbReference>
<evidence type="ECO:0000313" key="1">
    <source>
        <dbReference type="EMBL" id="JAH66698.1"/>
    </source>
</evidence>
<accession>A0A0E9UP09</accession>
<dbReference type="AlphaFoldDB" id="A0A0E9UP09"/>
<protein>
    <submittedName>
        <fullName evidence="1">Uncharacterized protein</fullName>
    </submittedName>
</protein>
<organism evidence="1">
    <name type="scientific">Anguilla anguilla</name>
    <name type="common">European freshwater eel</name>
    <name type="synonym">Muraena anguilla</name>
    <dbReference type="NCBI Taxonomy" id="7936"/>
    <lineage>
        <taxon>Eukaryota</taxon>
        <taxon>Metazoa</taxon>
        <taxon>Chordata</taxon>
        <taxon>Craniata</taxon>
        <taxon>Vertebrata</taxon>
        <taxon>Euteleostomi</taxon>
        <taxon>Actinopterygii</taxon>
        <taxon>Neopterygii</taxon>
        <taxon>Teleostei</taxon>
        <taxon>Anguilliformes</taxon>
        <taxon>Anguillidae</taxon>
        <taxon>Anguilla</taxon>
    </lineage>
</organism>
<reference evidence="1" key="2">
    <citation type="journal article" date="2015" name="Fish Shellfish Immunol.">
        <title>Early steps in the European eel (Anguilla anguilla)-Vibrio vulnificus interaction in the gills: Role of the RtxA13 toxin.</title>
        <authorList>
            <person name="Callol A."/>
            <person name="Pajuelo D."/>
            <person name="Ebbesson L."/>
            <person name="Teles M."/>
            <person name="MacKenzie S."/>
            <person name="Amaro C."/>
        </authorList>
    </citation>
    <scope>NUCLEOTIDE SEQUENCE</scope>
</reference>
<proteinExistence type="predicted"/>
<reference evidence="1" key="1">
    <citation type="submission" date="2014-11" db="EMBL/GenBank/DDBJ databases">
        <authorList>
            <person name="Amaro Gonzalez C."/>
        </authorList>
    </citation>
    <scope>NUCLEOTIDE SEQUENCE</scope>
</reference>
<name>A0A0E9UP09_ANGAN</name>
<sequence>MGLILINETLIMTLQKDNETDSDETSG</sequence>